<reference evidence="3 4" key="1">
    <citation type="submission" date="2019-08" db="EMBL/GenBank/DDBJ databases">
        <title>Tsukamurella conjunctivitidis sp. nov., Tsukamurella assacharolytica sp. nov. and Tsukamurella sputae sp. nov. isolated from patients with conjunctivitis, bacteraemia (lymphoma) and respiratory infection (sputum) in Hong Kong.</title>
        <authorList>
            <person name="Fok K.M.N."/>
            <person name="Fong J.Y.H."/>
        </authorList>
    </citation>
    <scope>NUCLEOTIDE SEQUENCE [LARGE SCALE GENOMIC DNA]</scope>
    <source>
        <strain evidence="3 4">HKU70</strain>
    </source>
</reference>
<feature type="compositionally biased region" description="Pro residues" evidence="1">
    <location>
        <begin position="81"/>
        <end position="104"/>
    </location>
</feature>
<sequence>MTQPPNYPGDNQGGYPQNPQDPQQGGYQPGGHPEQPGYGQGGFPPPPAGGFPPPQGGQGFPPPQGGQGFPPPQGGDYGQGFPPPQGGQGGFPPPPQGGFPPPPGGGFGGPQFGGQQPFNIGDAFSWAWNKFSKNALALVVAVLVYALVVSVVGGALGYLVASLTGTTTSIDGGFAYSATGVGAMLGFALVGLITQVLSSIVFASLYSGLLDIADGKQVDIGSFFKPRNLGQVIIAGVIIAVVTNVLALIPILGYVVGIVISFLTVFVIPVIVDRGLPAIEGIKQGFAIIQRDIGNSIVAYIIAVLLVIVGACLCGIGLLFTGPLAALLITYAYRRLSGGQVAPPTP</sequence>
<dbReference type="OrthoDB" id="4829830at2"/>
<proteinExistence type="predicted"/>
<dbReference type="InterPro" id="IPR055966">
    <property type="entry name" value="DUF7544"/>
</dbReference>
<keyword evidence="2" id="KW-0472">Membrane</keyword>
<evidence type="ECO:0000256" key="2">
    <source>
        <dbReference type="SAM" id="Phobius"/>
    </source>
</evidence>
<name>A0A5C5RTW1_9ACTN</name>
<evidence type="ECO:0000256" key="1">
    <source>
        <dbReference type="SAM" id="MobiDB-lite"/>
    </source>
</evidence>
<dbReference type="Pfam" id="PF24400">
    <property type="entry name" value="DUF7544"/>
    <property type="match status" value="1"/>
</dbReference>
<feature type="transmembrane region" description="Helical" evidence="2">
    <location>
        <begin position="135"/>
        <end position="161"/>
    </location>
</feature>
<feature type="compositionally biased region" description="Pro residues" evidence="1">
    <location>
        <begin position="43"/>
        <end position="73"/>
    </location>
</feature>
<keyword evidence="2" id="KW-0812">Transmembrane</keyword>
<keyword evidence="4" id="KW-1185">Reference proteome</keyword>
<feature type="transmembrane region" description="Helical" evidence="2">
    <location>
        <begin position="181"/>
        <end position="209"/>
    </location>
</feature>
<feature type="region of interest" description="Disordered" evidence="1">
    <location>
        <begin position="1"/>
        <end position="114"/>
    </location>
</feature>
<accession>A0A5C5RTW1</accession>
<evidence type="ECO:0008006" key="5">
    <source>
        <dbReference type="Google" id="ProtNLM"/>
    </source>
</evidence>
<feature type="compositionally biased region" description="Low complexity" evidence="1">
    <location>
        <begin position="13"/>
        <end position="37"/>
    </location>
</feature>
<evidence type="ECO:0000313" key="4">
    <source>
        <dbReference type="Proteomes" id="UP000319792"/>
    </source>
</evidence>
<dbReference type="EMBL" id="VIGV01000001">
    <property type="protein sequence ID" value="TWS26509.1"/>
    <property type="molecule type" value="Genomic_DNA"/>
</dbReference>
<gene>
    <name evidence="3" type="ORF">FK268_04585</name>
</gene>
<dbReference type="AlphaFoldDB" id="A0A5C5RTW1"/>
<protein>
    <recommendedName>
        <fullName evidence="5">Integral membrane protein</fullName>
    </recommendedName>
</protein>
<dbReference type="Proteomes" id="UP000319792">
    <property type="component" value="Unassembled WGS sequence"/>
</dbReference>
<comment type="caution">
    <text evidence="3">The sequence shown here is derived from an EMBL/GenBank/DDBJ whole genome shotgun (WGS) entry which is preliminary data.</text>
</comment>
<organism evidence="3 4">
    <name type="scientific">Tsukamurella sputi</name>
    <dbReference type="NCBI Taxonomy" id="2591848"/>
    <lineage>
        <taxon>Bacteria</taxon>
        <taxon>Bacillati</taxon>
        <taxon>Actinomycetota</taxon>
        <taxon>Actinomycetes</taxon>
        <taxon>Mycobacteriales</taxon>
        <taxon>Tsukamurellaceae</taxon>
        <taxon>Tsukamurella</taxon>
    </lineage>
</organism>
<feature type="transmembrane region" description="Helical" evidence="2">
    <location>
        <begin position="229"/>
        <end position="249"/>
    </location>
</feature>
<dbReference type="RefSeq" id="WP_146431511.1">
    <property type="nucleotide sequence ID" value="NZ_VIGV01000001.1"/>
</dbReference>
<feature type="transmembrane region" description="Helical" evidence="2">
    <location>
        <begin position="255"/>
        <end position="276"/>
    </location>
</feature>
<feature type="transmembrane region" description="Helical" evidence="2">
    <location>
        <begin position="297"/>
        <end position="320"/>
    </location>
</feature>
<keyword evidence="2" id="KW-1133">Transmembrane helix</keyword>
<evidence type="ECO:0000313" key="3">
    <source>
        <dbReference type="EMBL" id="TWS26509.1"/>
    </source>
</evidence>